<reference evidence="2 3" key="1">
    <citation type="submission" date="2019-04" db="EMBL/GenBank/DDBJ databases">
        <authorList>
            <person name="Liu Q."/>
            <person name="Xin Y.-H."/>
        </authorList>
    </citation>
    <scope>NUCLEOTIDE SEQUENCE [LARGE SCALE GENOMIC DNA]</scope>
    <source>
        <strain evidence="2 3">AM23</strain>
    </source>
</reference>
<feature type="compositionally biased region" description="Acidic residues" evidence="1">
    <location>
        <begin position="64"/>
        <end position="82"/>
    </location>
</feature>
<protein>
    <recommendedName>
        <fullName evidence="4">Primosomal protein</fullName>
    </recommendedName>
</protein>
<dbReference type="Proteomes" id="UP000305233">
    <property type="component" value="Unassembled WGS sequence"/>
</dbReference>
<dbReference type="RefSeq" id="WP_136453268.1">
    <property type="nucleotide sequence ID" value="NZ_SSWH01000003.1"/>
</dbReference>
<organism evidence="2 3">
    <name type="scientific">Arthrobacter echini</name>
    <dbReference type="NCBI Taxonomy" id="1529066"/>
    <lineage>
        <taxon>Bacteria</taxon>
        <taxon>Bacillati</taxon>
        <taxon>Actinomycetota</taxon>
        <taxon>Actinomycetes</taxon>
        <taxon>Micrococcales</taxon>
        <taxon>Micrococcaceae</taxon>
        <taxon>Arthrobacter</taxon>
    </lineage>
</organism>
<evidence type="ECO:0000313" key="3">
    <source>
        <dbReference type="Proteomes" id="UP000305233"/>
    </source>
</evidence>
<evidence type="ECO:0000256" key="1">
    <source>
        <dbReference type="SAM" id="MobiDB-lite"/>
    </source>
</evidence>
<name>A0A4S5E6X0_9MICC</name>
<feature type="region of interest" description="Disordered" evidence="1">
    <location>
        <begin position="61"/>
        <end position="100"/>
    </location>
</feature>
<proteinExistence type="predicted"/>
<comment type="caution">
    <text evidence="2">The sequence shown here is derived from an EMBL/GenBank/DDBJ whole genome shotgun (WGS) entry which is preliminary data.</text>
</comment>
<dbReference type="EMBL" id="SSWH01000003">
    <property type="protein sequence ID" value="THJ67331.1"/>
    <property type="molecule type" value="Genomic_DNA"/>
</dbReference>
<evidence type="ECO:0008006" key="4">
    <source>
        <dbReference type="Google" id="ProtNLM"/>
    </source>
</evidence>
<keyword evidence="3" id="KW-1185">Reference proteome</keyword>
<sequence>MSIDPRVALERLVSALEEHLASSASRRRDDDPAVEAAYRSVAAAFEDYQEALYDAFGEVTPLEVYDDDDSDDDDDVDDDSDESGYVSELIDAEVEQGPSA</sequence>
<accession>A0A4S5E6X0</accession>
<gene>
    <name evidence="2" type="ORF">E8P82_04270</name>
</gene>
<evidence type="ECO:0000313" key="2">
    <source>
        <dbReference type="EMBL" id="THJ67331.1"/>
    </source>
</evidence>
<dbReference type="AlphaFoldDB" id="A0A4S5E6X0"/>